<dbReference type="Proteomes" id="UP001627408">
    <property type="component" value="Unassembled WGS sequence"/>
</dbReference>
<sequence>MYIKTLLSALAISAGTLAQAGTITGYTDLTSFATDFSSAVTEDFGPSSAFPISTGVLNSATSLATSSGGPINPGDIVDGVTFSTPVGTGNFFNIDGGGGFNGGFLDSLGTSDPRDLTVTFDVAQTAFGFVTNTLMSAFDITINFVSGPSVTQSLTATSGGLEFFGFASSATDITSVVIDGTGSGAFNFALDDFTFTNQPVAPVPLPASLPLLLAGFGAIALTRRRQKS</sequence>
<keyword evidence="4" id="KW-1185">Reference proteome</keyword>
<evidence type="ECO:0000256" key="1">
    <source>
        <dbReference type="SAM" id="Phobius"/>
    </source>
</evidence>
<feature type="transmembrane region" description="Helical" evidence="1">
    <location>
        <begin position="203"/>
        <end position="222"/>
    </location>
</feature>
<keyword evidence="1" id="KW-0472">Membrane</keyword>
<reference evidence="3 4" key="1">
    <citation type="submission" date="2024-08" db="EMBL/GenBank/DDBJ databases">
        <title>Tateyamaria sp. nov., isolated from marine algae.</title>
        <authorList>
            <person name="Choi B.J."/>
            <person name="Kim J.M."/>
            <person name="Lee J.K."/>
            <person name="Choi D.G."/>
            <person name="Bayburt H."/>
            <person name="Baek J.H."/>
            <person name="Han D.M."/>
            <person name="Jeon C.O."/>
        </authorList>
    </citation>
    <scope>NUCLEOTIDE SEQUENCE [LARGE SCALE GENOMIC DNA]</scope>
    <source>
        <strain evidence="3 4">KMU-156</strain>
    </source>
</reference>
<feature type="signal peptide" evidence="2">
    <location>
        <begin position="1"/>
        <end position="20"/>
    </location>
</feature>
<organism evidence="3 4">
    <name type="scientific">Tateyamaria armeniaca</name>
    <dbReference type="NCBI Taxonomy" id="2518930"/>
    <lineage>
        <taxon>Bacteria</taxon>
        <taxon>Pseudomonadati</taxon>
        <taxon>Pseudomonadota</taxon>
        <taxon>Alphaproteobacteria</taxon>
        <taxon>Rhodobacterales</taxon>
        <taxon>Roseobacteraceae</taxon>
        <taxon>Tateyamaria</taxon>
    </lineage>
</organism>
<feature type="chain" id="PRO_5046874851" evidence="2">
    <location>
        <begin position="21"/>
        <end position="228"/>
    </location>
</feature>
<keyword evidence="1" id="KW-0812">Transmembrane</keyword>
<accession>A0ABW8USY7</accession>
<gene>
    <name evidence="3" type="ORF">ACERZ8_10285</name>
</gene>
<dbReference type="NCBIfam" id="TIGR03370">
    <property type="entry name" value="VPLPA-CTERM"/>
    <property type="match status" value="1"/>
</dbReference>
<name>A0ABW8USY7_9RHOB</name>
<evidence type="ECO:0000256" key="2">
    <source>
        <dbReference type="SAM" id="SignalP"/>
    </source>
</evidence>
<protein>
    <submittedName>
        <fullName evidence="3">VPLPA-CTERM sorting domain-containing protein</fullName>
    </submittedName>
</protein>
<evidence type="ECO:0000313" key="4">
    <source>
        <dbReference type="Proteomes" id="UP001627408"/>
    </source>
</evidence>
<comment type="caution">
    <text evidence="3">The sequence shown here is derived from an EMBL/GenBank/DDBJ whole genome shotgun (WGS) entry which is preliminary data.</text>
</comment>
<dbReference type="RefSeq" id="WP_407592110.1">
    <property type="nucleotide sequence ID" value="NZ_JBHDIY010000002.1"/>
</dbReference>
<dbReference type="EMBL" id="JBHDIY010000002">
    <property type="protein sequence ID" value="MFL4470243.1"/>
    <property type="molecule type" value="Genomic_DNA"/>
</dbReference>
<keyword evidence="2" id="KW-0732">Signal</keyword>
<evidence type="ECO:0000313" key="3">
    <source>
        <dbReference type="EMBL" id="MFL4470243.1"/>
    </source>
</evidence>
<dbReference type="InterPro" id="IPR022472">
    <property type="entry name" value="VPLPA-CTERM"/>
</dbReference>
<keyword evidence="1" id="KW-1133">Transmembrane helix</keyword>
<proteinExistence type="predicted"/>